<comment type="subcellular location">
    <subcellularLocation>
        <location evidence="1">Cell membrane</location>
        <topology evidence="1">Multi-pass membrane protein</topology>
    </subcellularLocation>
</comment>
<dbReference type="PANTHER" id="PTHR23508:SF10">
    <property type="entry name" value="CARBOXYLIC ACID TRANSPORTER PROTEIN HOMOLOG"/>
    <property type="match status" value="1"/>
</dbReference>
<evidence type="ECO:0000313" key="8">
    <source>
        <dbReference type="Proteomes" id="UP000267408"/>
    </source>
</evidence>
<feature type="transmembrane region" description="Helical" evidence="5">
    <location>
        <begin position="380"/>
        <end position="400"/>
    </location>
</feature>
<comment type="caution">
    <text evidence="7">The sequence shown here is derived from an EMBL/GenBank/DDBJ whole genome shotgun (WGS) entry which is preliminary data.</text>
</comment>
<dbReference type="InterPro" id="IPR011701">
    <property type="entry name" value="MFS"/>
</dbReference>
<evidence type="ECO:0000256" key="3">
    <source>
        <dbReference type="ARBA" id="ARBA00022989"/>
    </source>
</evidence>
<dbReference type="GO" id="GO:0005886">
    <property type="term" value="C:plasma membrane"/>
    <property type="evidence" value="ECO:0007669"/>
    <property type="project" value="UniProtKB-SubCell"/>
</dbReference>
<accession>A0A8G1UM06</accession>
<feature type="transmembrane region" description="Helical" evidence="5">
    <location>
        <begin position="105"/>
        <end position="127"/>
    </location>
</feature>
<gene>
    <name evidence="7" type="ORF">EDD39_4738</name>
</gene>
<feature type="transmembrane region" description="Helical" evidence="5">
    <location>
        <begin position="139"/>
        <end position="165"/>
    </location>
</feature>
<evidence type="ECO:0000256" key="1">
    <source>
        <dbReference type="ARBA" id="ARBA00004651"/>
    </source>
</evidence>
<dbReference type="OrthoDB" id="3252866at2"/>
<name>A0A8G1UM06_9ACTN</name>
<dbReference type="Gene3D" id="1.20.1250.20">
    <property type="entry name" value="MFS general substrate transporter like domains"/>
    <property type="match status" value="1"/>
</dbReference>
<evidence type="ECO:0000313" key="7">
    <source>
        <dbReference type="EMBL" id="ROR46467.1"/>
    </source>
</evidence>
<keyword evidence="3 5" id="KW-1133">Transmembrane helix</keyword>
<dbReference type="InterPro" id="IPR020846">
    <property type="entry name" value="MFS_dom"/>
</dbReference>
<evidence type="ECO:0000259" key="6">
    <source>
        <dbReference type="PROSITE" id="PS50850"/>
    </source>
</evidence>
<feature type="transmembrane region" description="Helical" evidence="5">
    <location>
        <begin position="81"/>
        <end position="99"/>
    </location>
</feature>
<evidence type="ECO:0000256" key="5">
    <source>
        <dbReference type="SAM" id="Phobius"/>
    </source>
</evidence>
<feature type="transmembrane region" description="Helical" evidence="5">
    <location>
        <begin position="291"/>
        <end position="309"/>
    </location>
</feature>
<dbReference type="RefSeq" id="WP_123559072.1">
    <property type="nucleotide sequence ID" value="NZ_RJVJ01000001.1"/>
</dbReference>
<feature type="transmembrane region" description="Helical" evidence="5">
    <location>
        <begin position="260"/>
        <end position="279"/>
    </location>
</feature>
<sequence length="436" mass="44713">MNHRAPAQPPHAWRTGVVAGMASYVDAAAIVSTGIALVLYQEPLHLTGGHIGVLSGALTAAIATGALLGGRLGDRFGRRRVFAATMAMVVAGCALTVLSTGFAPLLLGVLVLGLGSGADLPVALAMVSESATDRNRAALIGFSNVLWGVGAAAAGTVAALVGGWGRTGGQILYGHVGAVALVLLLARLRLPESPAWLAARRERASPRAAAASARALFTGPYLRPFAALLGFYALTNLAANTSGQFGAYVAANVAHLPVDVSARLSLLVLPVTVAAGLWFMRIAGTPRRMGYFAFGAACLAGGYLIPPLFGFSLATLALSMAVNAIGGAFAFEGIMKTWAQESFPTLLRATAQGAVIATARYLAAAFALVTPALLRFDPALLYGGLAAVSAAGLAIGWFGFRGVRRDEFTTVLLRPVQLRPTRAAAESQARVSPLGS</sequence>
<evidence type="ECO:0000256" key="2">
    <source>
        <dbReference type="ARBA" id="ARBA00022692"/>
    </source>
</evidence>
<keyword evidence="2 5" id="KW-0812">Transmembrane</keyword>
<feature type="transmembrane region" description="Helical" evidence="5">
    <location>
        <begin position="315"/>
        <end position="334"/>
    </location>
</feature>
<organism evidence="7 8">
    <name type="scientific">Kitasatospora cineracea</name>
    <dbReference type="NCBI Taxonomy" id="88074"/>
    <lineage>
        <taxon>Bacteria</taxon>
        <taxon>Bacillati</taxon>
        <taxon>Actinomycetota</taxon>
        <taxon>Actinomycetes</taxon>
        <taxon>Kitasatosporales</taxon>
        <taxon>Streptomycetaceae</taxon>
        <taxon>Kitasatospora</taxon>
    </lineage>
</organism>
<dbReference type="InterPro" id="IPR036259">
    <property type="entry name" value="MFS_trans_sf"/>
</dbReference>
<dbReference type="SUPFAM" id="SSF103473">
    <property type="entry name" value="MFS general substrate transporter"/>
    <property type="match status" value="1"/>
</dbReference>
<feature type="transmembrane region" description="Helical" evidence="5">
    <location>
        <begin position="51"/>
        <end position="69"/>
    </location>
</feature>
<feature type="transmembrane region" description="Helical" evidence="5">
    <location>
        <begin position="171"/>
        <end position="190"/>
    </location>
</feature>
<evidence type="ECO:0000256" key="4">
    <source>
        <dbReference type="ARBA" id="ARBA00023136"/>
    </source>
</evidence>
<dbReference type="EMBL" id="RJVJ01000001">
    <property type="protein sequence ID" value="ROR46467.1"/>
    <property type="molecule type" value="Genomic_DNA"/>
</dbReference>
<proteinExistence type="predicted"/>
<feature type="transmembrane region" description="Helical" evidence="5">
    <location>
        <begin position="354"/>
        <end position="374"/>
    </location>
</feature>
<dbReference type="AlphaFoldDB" id="A0A8G1UM06"/>
<feature type="transmembrane region" description="Helical" evidence="5">
    <location>
        <begin position="12"/>
        <end position="39"/>
    </location>
</feature>
<dbReference type="GO" id="GO:0046943">
    <property type="term" value="F:carboxylic acid transmembrane transporter activity"/>
    <property type="evidence" value="ECO:0007669"/>
    <property type="project" value="TreeGrafter"/>
</dbReference>
<keyword evidence="4 5" id="KW-0472">Membrane</keyword>
<dbReference type="Pfam" id="PF07690">
    <property type="entry name" value="MFS_1"/>
    <property type="match status" value="1"/>
</dbReference>
<dbReference type="PANTHER" id="PTHR23508">
    <property type="entry name" value="CARBOXYLIC ACID TRANSPORTER PROTEIN HOMOLOG"/>
    <property type="match status" value="1"/>
</dbReference>
<dbReference type="Proteomes" id="UP000267408">
    <property type="component" value="Unassembled WGS sequence"/>
</dbReference>
<protein>
    <submittedName>
        <fullName evidence="7">Inositol transporter-like SP family MFS transporter</fullName>
    </submittedName>
</protein>
<feature type="domain" description="Major facilitator superfamily (MFS) profile" evidence="6">
    <location>
        <begin position="12"/>
        <end position="404"/>
    </location>
</feature>
<dbReference type="PROSITE" id="PS50850">
    <property type="entry name" value="MFS"/>
    <property type="match status" value="1"/>
</dbReference>
<reference evidence="7 8" key="1">
    <citation type="submission" date="2018-11" db="EMBL/GenBank/DDBJ databases">
        <title>Sequencing the genomes of 1000 actinobacteria strains.</title>
        <authorList>
            <person name="Klenk H.-P."/>
        </authorList>
    </citation>
    <scope>NUCLEOTIDE SEQUENCE [LARGE SCALE GENOMIC DNA]</scope>
    <source>
        <strain evidence="7 8">DSM 44780</strain>
    </source>
</reference>